<dbReference type="Proteomes" id="UP000574931">
    <property type="component" value="Unassembled WGS sequence"/>
</dbReference>
<organism evidence="1 2">
    <name type="scientific">Ochrobactrum soli</name>
    <dbReference type="NCBI Taxonomy" id="2448455"/>
    <lineage>
        <taxon>Bacteria</taxon>
        <taxon>Pseudomonadati</taxon>
        <taxon>Pseudomonadota</taxon>
        <taxon>Alphaproteobacteria</taxon>
        <taxon>Hyphomicrobiales</taxon>
        <taxon>Brucellaceae</taxon>
        <taxon>Brucella/Ochrobactrum group</taxon>
        <taxon>Ochrobactrum</taxon>
    </lineage>
</organism>
<proteinExistence type="predicted"/>
<protein>
    <submittedName>
        <fullName evidence="1">Glycosyltransferase family 2 protein</fullName>
    </submittedName>
</protein>
<accession>A0A849KVU4</accession>
<name>A0A849KVU4_9HYPH</name>
<comment type="caution">
    <text evidence="1">The sequence shown here is derived from an EMBL/GenBank/DDBJ whole genome shotgun (WGS) entry which is preliminary data.</text>
</comment>
<dbReference type="Pfam" id="PF13704">
    <property type="entry name" value="Glyco_tranf_2_4"/>
    <property type="match status" value="1"/>
</dbReference>
<dbReference type="AlphaFoldDB" id="A0A849KVU4"/>
<reference evidence="1 2" key="1">
    <citation type="submission" date="2020-05" db="EMBL/GenBank/DDBJ databases">
        <title>Draft Genome Sequence of Ochrobactrum soli Isolated from Stable Fly Gut.</title>
        <authorList>
            <person name="Pileggi M.T."/>
            <person name="Vazhakkala L.J."/>
            <person name="Wong C.N."/>
        </authorList>
    </citation>
    <scope>NUCLEOTIDE SEQUENCE [LARGE SCALE GENOMIC DNA]</scope>
    <source>
        <strain evidence="1 2">MTP-C0764</strain>
    </source>
</reference>
<dbReference type="RefSeq" id="WP_171319461.1">
    <property type="nucleotide sequence ID" value="NZ_JABFCY010000019.1"/>
</dbReference>
<dbReference type="GO" id="GO:0016740">
    <property type="term" value="F:transferase activity"/>
    <property type="evidence" value="ECO:0007669"/>
    <property type="project" value="UniProtKB-KW"/>
</dbReference>
<keyword evidence="2" id="KW-1185">Reference proteome</keyword>
<evidence type="ECO:0000313" key="2">
    <source>
        <dbReference type="Proteomes" id="UP000574931"/>
    </source>
</evidence>
<keyword evidence="1" id="KW-0808">Transferase</keyword>
<gene>
    <name evidence="1" type="ORF">HKX02_22945</name>
</gene>
<evidence type="ECO:0000313" key="1">
    <source>
        <dbReference type="EMBL" id="NNU63089.1"/>
    </source>
</evidence>
<dbReference type="EMBL" id="JABFCY010000019">
    <property type="protein sequence ID" value="NNU63089.1"/>
    <property type="molecule type" value="Genomic_DNA"/>
</dbReference>
<sequence>MLSTLKRFIRRSGDYAKLFFDDWRSGRQLTICQNNLKKIKDSDIILFCCLRDEAFRLDFFYKYYREMGVNHFIFVDNNSSDGFLDWARSKPDVTAFHTASSYKKARFGMLWCNDLLRRYGCGHWCVVVDPDEFLVYPNVENRSLRALTQHLDDEGKESFHAVMVDAYSDQPLNETILLPGKDPFELCPYFDRDGYIQTEAWYGGRWIRGGPRLRAQFFEKPSEAPALNKIPLIKWKWYFHYNMSTHDARPYYLSLPHLHNRVTSTGALFHFKMISTLKNKAEEEMRRREHFSGGREYEQYLMHENPTYFKDGISLRYNGSAQLAELGLISAGDWF</sequence>